<dbReference type="Gene3D" id="1.20.990.10">
    <property type="entry name" value="NADPH-cytochrome p450 Reductase, Chain A, domain 3"/>
    <property type="match status" value="1"/>
</dbReference>
<comment type="cofactor">
    <cofactor evidence="2 16">
        <name>heme</name>
        <dbReference type="ChEBI" id="CHEBI:30413"/>
    </cofactor>
</comment>
<evidence type="ECO:0000256" key="3">
    <source>
        <dbReference type="ARBA" id="ARBA00001974"/>
    </source>
</evidence>
<dbReference type="PRINTS" id="PR00385">
    <property type="entry name" value="P450"/>
</dbReference>
<dbReference type="GO" id="GO:0020037">
    <property type="term" value="F:heme binding"/>
    <property type="evidence" value="ECO:0007669"/>
    <property type="project" value="InterPro"/>
</dbReference>
<dbReference type="PROSITE" id="PS51384">
    <property type="entry name" value="FAD_FR"/>
    <property type="match status" value="1"/>
</dbReference>
<keyword evidence="14 16" id="KW-0408">Iron</keyword>
<gene>
    <name evidence="20" type="ORF">OOW_P131scaffold01770g3</name>
</gene>
<evidence type="ECO:0000256" key="10">
    <source>
        <dbReference type="ARBA" id="ARBA00022827"/>
    </source>
</evidence>
<dbReference type="Gene3D" id="2.40.30.10">
    <property type="entry name" value="Translation factors"/>
    <property type="match status" value="1"/>
</dbReference>
<keyword evidence="5" id="KW-0813">Transport</keyword>
<dbReference type="Pfam" id="PF00067">
    <property type="entry name" value="p450"/>
    <property type="match status" value="1"/>
</dbReference>
<dbReference type="Gene3D" id="3.40.50.360">
    <property type="match status" value="1"/>
</dbReference>
<protein>
    <submittedName>
        <fullName evidence="20">Bifunctional P-450:NADPH-P450 reductase</fullName>
    </submittedName>
</protein>
<name>L7IPZ0_PYRO1</name>
<keyword evidence="6 16" id="KW-0349">Heme</keyword>
<dbReference type="FunFam" id="1.10.630.10:FF:000040">
    <property type="entry name" value="Bifunctional cytochrome P450/NADPH--P450 reductase"/>
    <property type="match status" value="1"/>
</dbReference>
<dbReference type="GO" id="GO:0005506">
    <property type="term" value="F:iron ion binding"/>
    <property type="evidence" value="ECO:0007669"/>
    <property type="project" value="InterPro"/>
</dbReference>
<dbReference type="InterPro" id="IPR039261">
    <property type="entry name" value="FNR_nucleotide-bd"/>
</dbReference>
<evidence type="ECO:0000256" key="17">
    <source>
        <dbReference type="SAM" id="MobiDB-lite"/>
    </source>
</evidence>
<keyword evidence="15" id="KW-0503">Monooxygenase</keyword>
<evidence type="ECO:0000256" key="16">
    <source>
        <dbReference type="PIRSR" id="PIRSR602401-1"/>
    </source>
</evidence>
<keyword evidence="9 16" id="KW-0479">Metal-binding</keyword>
<dbReference type="Pfam" id="PF00175">
    <property type="entry name" value="NAD_binding_1"/>
    <property type="match status" value="1"/>
</dbReference>
<comment type="cofactor">
    <cofactor evidence="3">
        <name>FAD</name>
        <dbReference type="ChEBI" id="CHEBI:57692"/>
    </cofactor>
</comment>
<dbReference type="InterPro" id="IPR001128">
    <property type="entry name" value="Cyt_P450"/>
</dbReference>
<dbReference type="Pfam" id="PF00667">
    <property type="entry name" value="FAD_binding_1"/>
    <property type="match status" value="1"/>
</dbReference>
<dbReference type="InterPro" id="IPR002401">
    <property type="entry name" value="Cyt_P450_E_grp-I"/>
</dbReference>
<dbReference type="SUPFAM" id="SSF52343">
    <property type="entry name" value="Ferredoxin reductase-like, C-terminal NADP-linked domain"/>
    <property type="match status" value="1"/>
</dbReference>
<feature type="region of interest" description="Disordered" evidence="17">
    <location>
        <begin position="1204"/>
        <end position="1230"/>
    </location>
</feature>
<dbReference type="PANTHER" id="PTHR19384">
    <property type="entry name" value="NITRIC OXIDE SYNTHASE-RELATED"/>
    <property type="match status" value="1"/>
</dbReference>
<keyword evidence="10" id="KW-0274">FAD</keyword>
<evidence type="ECO:0000256" key="9">
    <source>
        <dbReference type="ARBA" id="ARBA00022723"/>
    </source>
</evidence>
<keyword evidence="12" id="KW-0249">Electron transport</keyword>
<dbReference type="EMBL" id="JH794627">
    <property type="protein sequence ID" value="ELQ57943.1"/>
    <property type="molecule type" value="Genomic_DNA"/>
</dbReference>
<dbReference type="InterPro" id="IPR001433">
    <property type="entry name" value="OxRdtase_FAD/NAD-bd"/>
</dbReference>
<dbReference type="Gene3D" id="1.10.630.10">
    <property type="entry name" value="Cytochrome P450"/>
    <property type="match status" value="1"/>
</dbReference>
<dbReference type="InterPro" id="IPR017927">
    <property type="entry name" value="FAD-bd_FR_type"/>
</dbReference>
<comment type="cofactor">
    <cofactor evidence="1">
        <name>FMN</name>
        <dbReference type="ChEBI" id="CHEBI:58210"/>
    </cofactor>
</comment>
<feature type="binding site" description="axial binding residue" evidence="16">
    <location>
        <position position="375"/>
    </location>
    <ligand>
        <name>heme</name>
        <dbReference type="ChEBI" id="CHEBI:30413"/>
    </ligand>
    <ligandPart>
        <name>Fe</name>
        <dbReference type="ChEBI" id="CHEBI:18248"/>
    </ligandPart>
</feature>
<dbReference type="GO" id="GO:0004497">
    <property type="term" value="F:monooxygenase activity"/>
    <property type="evidence" value="ECO:0007669"/>
    <property type="project" value="UniProtKB-KW"/>
</dbReference>
<dbReference type="InterPro" id="IPR036396">
    <property type="entry name" value="Cyt_P450_sf"/>
</dbReference>
<evidence type="ECO:0000256" key="11">
    <source>
        <dbReference type="ARBA" id="ARBA00022857"/>
    </source>
</evidence>
<evidence type="ECO:0000256" key="12">
    <source>
        <dbReference type="ARBA" id="ARBA00022982"/>
    </source>
</evidence>
<keyword evidence="11" id="KW-0521">NADP</keyword>
<dbReference type="CDD" id="cd11068">
    <property type="entry name" value="CYP120A1"/>
    <property type="match status" value="1"/>
</dbReference>
<dbReference type="InterPro" id="IPR008254">
    <property type="entry name" value="Flavodoxin/NO_synth"/>
</dbReference>
<dbReference type="GO" id="GO:0016705">
    <property type="term" value="F:oxidoreductase activity, acting on paired donors, with incorporation or reduction of molecular oxygen"/>
    <property type="evidence" value="ECO:0007669"/>
    <property type="project" value="InterPro"/>
</dbReference>
<evidence type="ECO:0000256" key="5">
    <source>
        <dbReference type="ARBA" id="ARBA00022448"/>
    </source>
</evidence>
<feature type="domain" description="FAD-binding FR-type" evidence="19">
    <location>
        <begin position="640"/>
        <end position="876"/>
    </location>
</feature>
<dbReference type="PROSITE" id="PS50902">
    <property type="entry name" value="FLAVODOXIN_LIKE"/>
    <property type="match status" value="1"/>
</dbReference>
<dbReference type="AlphaFoldDB" id="L7IPZ0"/>
<evidence type="ECO:0000256" key="8">
    <source>
        <dbReference type="ARBA" id="ARBA00022643"/>
    </source>
</evidence>
<organism>
    <name type="scientific">Pyricularia oryzae (strain P131)</name>
    <name type="common">Rice blast fungus</name>
    <name type="synonym">Magnaporthe oryzae</name>
    <dbReference type="NCBI Taxonomy" id="1143193"/>
    <lineage>
        <taxon>Eukaryota</taxon>
        <taxon>Fungi</taxon>
        <taxon>Dikarya</taxon>
        <taxon>Ascomycota</taxon>
        <taxon>Pezizomycotina</taxon>
        <taxon>Sordariomycetes</taxon>
        <taxon>Sordariomycetidae</taxon>
        <taxon>Magnaporthales</taxon>
        <taxon>Pyriculariaceae</taxon>
        <taxon>Pyricularia</taxon>
    </lineage>
</organism>
<keyword evidence="8" id="KW-0288">FMN</keyword>
<dbReference type="PANTHER" id="PTHR19384:SF127">
    <property type="entry name" value="BIFUNCTIONAL CYTOCHROME P450_NADPH--P450 REDUCTASE"/>
    <property type="match status" value="1"/>
</dbReference>
<dbReference type="Pfam" id="PF00258">
    <property type="entry name" value="Flavodoxin_1"/>
    <property type="match status" value="1"/>
</dbReference>
<feature type="domain" description="Flavodoxin-like" evidence="18">
    <location>
        <begin position="463"/>
        <end position="605"/>
    </location>
</feature>
<evidence type="ECO:0000256" key="13">
    <source>
        <dbReference type="ARBA" id="ARBA00023002"/>
    </source>
</evidence>
<evidence type="ECO:0000256" key="6">
    <source>
        <dbReference type="ARBA" id="ARBA00022617"/>
    </source>
</evidence>
<dbReference type="SUPFAM" id="SSF63380">
    <property type="entry name" value="Riboflavin synthase domain-like"/>
    <property type="match status" value="1"/>
</dbReference>
<dbReference type="Gene3D" id="3.40.50.80">
    <property type="entry name" value="Nucleotide-binding domain of ferredoxin-NADP reductase (FNR) module"/>
    <property type="match status" value="1"/>
</dbReference>
<dbReference type="GO" id="GO:0003958">
    <property type="term" value="F:NADPH-hemoprotein reductase activity"/>
    <property type="evidence" value="ECO:0007669"/>
    <property type="project" value="TreeGrafter"/>
</dbReference>
<dbReference type="InterPro" id="IPR017972">
    <property type="entry name" value="Cyt_P450_CS"/>
</dbReference>
<dbReference type="GO" id="GO:0005829">
    <property type="term" value="C:cytosol"/>
    <property type="evidence" value="ECO:0007669"/>
    <property type="project" value="TreeGrafter"/>
</dbReference>
<dbReference type="InterPro" id="IPR029039">
    <property type="entry name" value="Flavoprotein-like_sf"/>
</dbReference>
<dbReference type="InterPro" id="IPR023173">
    <property type="entry name" value="NADPH_Cyt_P450_Rdtase_alpha"/>
</dbReference>
<dbReference type="InterPro" id="IPR017938">
    <property type="entry name" value="Riboflavin_synthase-like_b-brl"/>
</dbReference>
<dbReference type="PRINTS" id="PR00463">
    <property type="entry name" value="EP450I"/>
</dbReference>
<dbReference type="PROSITE" id="PS00086">
    <property type="entry name" value="CYTOCHROME_P450"/>
    <property type="match status" value="1"/>
</dbReference>
<evidence type="ECO:0000256" key="4">
    <source>
        <dbReference type="ARBA" id="ARBA00010018"/>
    </source>
</evidence>
<evidence type="ECO:0000256" key="2">
    <source>
        <dbReference type="ARBA" id="ARBA00001971"/>
    </source>
</evidence>
<sequence length="1230" mass="136065">MLAIQKQYGPIFQMVFAGKREISVCTRELAHEVCDETRWHKLVTSGVSTLRQVVQDALFTAHHGSRQWGISHRILKPIFGPLSVRSMFDEMSDVAEQLCLKWARHGPDHAIDVAGDYTRLTLDTIALCMMDYRFNSFYRDGQHHPFVKHMVAILSEADIQAMLPDWAGVFRPRAMRKFKKDIQLMTDLCRGMVEARRANPVKRRDFLNAMLQNSDPETGEKLDDEEIVRNLITFLVAGHETTSGMLCFATYYLLKHPETLAKAQKEVDDVVGTGPVTATHLGQLPYLDGVFREALRLMPTAVAFYVTPYKPEMLGGKYLVEPGEAVCLLLDPIHRDRAVYGPDADEWKPERMLQEKFEALPADAWKPFGNGQRICLGMPFTWQESKLAMAMLLQNFDLSMDDPDYKLKIKHLLTIKPEGFNIRAKLRHGRTATDLHGELRQKRAEGREMQLSQDVPLGREQEISILYGSDTGTCEALANRLASHLDGRGLKTTVGTMNSAVGKLPALSVFICGTYHGKPAGNAAKFMEWIEQLQPGDLGREHGGPRYAVLGCGHSDWAKTFYMIPLLLDARLEVAGASRLMPMAKINNAKDDAFEVLDRWTTGLLGAVQDGQGAESTSRVVSITVTKSPEKQPTAPAPPAGFSTATITNAKTLAVHPSTGRVEKGHVEFVLPAGTRYEPGWHVQVMPRNDSATVDRALSRFGLTGDDVVVVSEGGSGLDLPVDVPIHASQLVAGRDLRRAITRPEVLERLAELAADDMTKVALTAIKSALDENPQSLLDILDRFPTTAIPLPLAELLTLLPRMQPRTYSFSSCPAYMAAIDKTQDQQLASLTFSVVDQSASPTRGVGSNFLSSLAANDSIHISVRSGQDTSTFRLPSDPLTPVIMIAAGAGIAPFRGFLQQRAELLKQGATLGPAMLFFGCRGAHDDLYRDELEGSLADVVTVERAYSRPAAGAGRYVADALVGPRRDELVGLWGRGAVVLVCGTKKLADGVEAALGPALFEADRREGRIGVHVERDAWWEGCVDKGRWVFPKSAVYKIQTISAALWVFKFDQLCLLTEPRGSLFPKEHSLYDRQRKRGEPCRWNLWKLNLPPYLVALKIGIVGLRQTLAVIVSTHFAITFSRKRDPSLSPGAQVAMERDKGIQEEDYTLYYKNDGYGKRTNGEVAKSPTREASGFKEWEYIDCPKKDIICIFTNCIAASLPGPTLDSPKDTRTRHSSTQAELNHARPRS</sequence>
<dbReference type="GO" id="GO:0010181">
    <property type="term" value="F:FMN binding"/>
    <property type="evidence" value="ECO:0007669"/>
    <property type="project" value="InterPro"/>
</dbReference>
<evidence type="ECO:0000259" key="19">
    <source>
        <dbReference type="PROSITE" id="PS51384"/>
    </source>
</evidence>
<reference evidence="20" key="1">
    <citation type="journal article" date="2012" name="PLoS Genet.">
        <title>Comparative analysis of the genomes of two field isolates of the rice blast fungus Magnaporthe oryzae.</title>
        <authorList>
            <person name="Xue M."/>
            <person name="Yang J."/>
            <person name="Li Z."/>
            <person name="Hu S."/>
            <person name="Yao N."/>
            <person name="Dean R.A."/>
            <person name="Zhao W."/>
            <person name="Shen M."/>
            <person name="Zhang H."/>
            <person name="Li C."/>
            <person name="Liu L."/>
            <person name="Cao L."/>
            <person name="Xu X."/>
            <person name="Xing Y."/>
            <person name="Hsiang T."/>
            <person name="Zhang Z."/>
            <person name="Xu J.R."/>
            <person name="Peng Y.L."/>
        </authorList>
    </citation>
    <scope>NUCLEOTIDE SEQUENCE [LARGE SCALE GENOMIC DNA]</scope>
    <source>
        <strain evidence="20">P131</strain>
    </source>
</reference>
<comment type="similarity">
    <text evidence="4">In the N-terminal section; belongs to the cytochrome P450 family.</text>
</comment>
<accession>L7IPZ0</accession>
<evidence type="ECO:0000256" key="1">
    <source>
        <dbReference type="ARBA" id="ARBA00001917"/>
    </source>
</evidence>
<dbReference type="InterPro" id="IPR003097">
    <property type="entry name" value="CysJ-like_FAD-binding"/>
</dbReference>
<evidence type="ECO:0000256" key="15">
    <source>
        <dbReference type="ARBA" id="ARBA00023033"/>
    </source>
</evidence>
<evidence type="ECO:0000259" key="18">
    <source>
        <dbReference type="PROSITE" id="PS50902"/>
    </source>
</evidence>
<keyword evidence="7" id="KW-0285">Flavoprotein</keyword>
<keyword evidence="13" id="KW-0560">Oxidoreductase</keyword>
<proteinExistence type="inferred from homology"/>
<evidence type="ECO:0000256" key="7">
    <source>
        <dbReference type="ARBA" id="ARBA00022630"/>
    </source>
</evidence>
<dbReference type="CDD" id="cd06206">
    <property type="entry name" value="bifunctional_CYPOR"/>
    <property type="match status" value="1"/>
</dbReference>
<dbReference type="SUPFAM" id="SSF48264">
    <property type="entry name" value="Cytochrome P450"/>
    <property type="match status" value="1"/>
</dbReference>
<evidence type="ECO:0000256" key="14">
    <source>
        <dbReference type="ARBA" id="ARBA00023004"/>
    </source>
</evidence>
<dbReference type="GO" id="GO:0050660">
    <property type="term" value="F:flavin adenine dinucleotide binding"/>
    <property type="evidence" value="ECO:0007669"/>
    <property type="project" value="TreeGrafter"/>
</dbReference>
<dbReference type="SUPFAM" id="SSF52218">
    <property type="entry name" value="Flavoproteins"/>
    <property type="match status" value="1"/>
</dbReference>
<evidence type="ECO:0000313" key="20">
    <source>
        <dbReference type="EMBL" id="ELQ57943.1"/>
    </source>
</evidence>